<evidence type="ECO:0000313" key="2">
    <source>
        <dbReference type="Proteomes" id="UP000187941"/>
    </source>
</evidence>
<gene>
    <name evidence="1" type="ORF">AWR27_22760</name>
</gene>
<proteinExistence type="predicted"/>
<dbReference type="Proteomes" id="UP000187941">
    <property type="component" value="Chromosome"/>
</dbReference>
<dbReference type="PANTHER" id="PTHR34599">
    <property type="entry name" value="PEROXIDASE-RELATED"/>
    <property type="match status" value="1"/>
</dbReference>
<dbReference type="AlphaFoldDB" id="A0A1P9X4U5"/>
<organism evidence="1 2">
    <name type="scientific">Spirosoma montaniterrae</name>
    <dbReference type="NCBI Taxonomy" id="1178516"/>
    <lineage>
        <taxon>Bacteria</taxon>
        <taxon>Pseudomonadati</taxon>
        <taxon>Bacteroidota</taxon>
        <taxon>Cytophagia</taxon>
        <taxon>Cytophagales</taxon>
        <taxon>Cytophagaceae</taxon>
        <taxon>Spirosoma</taxon>
    </lineage>
</organism>
<dbReference type="CDD" id="cd03398">
    <property type="entry name" value="PAP2_haloperoxidase"/>
    <property type="match status" value="1"/>
</dbReference>
<dbReference type="KEGG" id="smon:AWR27_22760"/>
<sequence>MQPDDAVTPAPSPGKTADQFSADVATKWANLQLKLAQTTAGNTPPITSRAFGYAGLTLYEATVPGMPANRSLAGQLTGLTALPNPEAAQEYHWALSANAAEAIIVRGLWANTTDANKKTIDSLETALASELKTGVAEAVVSRSTAFGKSIGEAIFNYSKTDGGHEGYTRNFPGNYVVPTGAGLWRPTSAQLIPMQPTWGNNRTFVRINATTDPVGPLTYSTQVSSPFFAQALEVYATGKNLTAEQKAIALFWSDDPVKTFTPPGHGLSIATQVLQQEKANLAKAAETYAKVGLATTDAFICCWRCKYKFNLLRPVTYINQAIDPAWKPLLATPPFPEYTSGHSSGSAAVATVLEDMFGANYAFTDRSHEKRGLGTRSFKSFREFSTEAALSRLYGGIHFRHGNEQGLANGQNVAKNVLALGWKK</sequence>
<keyword evidence="2" id="KW-1185">Reference proteome</keyword>
<dbReference type="InterPro" id="IPR052559">
    <property type="entry name" value="V-haloperoxidase"/>
</dbReference>
<evidence type="ECO:0000313" key="1">
    <source>
        <dbReference type="EMBL" id="AQG82654.1"/>
    </source>
</evidence>
<name>A0A1P9X4U5_9BACT</name>
<dbReference type="InterPro" id="IPR036938">
    <property type="entry name" value="PAP2/HPO_sf"/>
</dbReference>
<dbReference type="STRING" id="1178516.AWR27_22760"/>
<reference evidence="1 2" key="1">
    <citation type="submission" date="2016-01" db="EMBL/GenBank/DDBJ databases">
        <authorList>
            <person name="Oliw E.H."/>
        </authorList>
    </citation>
    <scope>NUCLEOTIDE SEQUENCE [LARGE SCALE GENOMIC DNA]</scope>
    <source>
        <strain evidence="1 2">DY10</strain>
    </source>
</reference>
<accession>A0A1P9X4U5</accession>
<dbReference type="EMBL" id="CP014263">
    <property type="protein sequence ID" value="AQG82654.1"/>
    <property type="molecule type" value="Genomic_DNA"/>
</dbReference>
<dbReference type="Gene3D" id="1.10.606.20">
    <property type="match status" value="1"/>
</dbReference>
<protein>
    <submittedName>
        <fullName evidence="1">Phosphoesterase</fullName>
    </submittedName>
</protein>
<dbReference type="SUPFAM" id="SSF48317">
    <property type="entry name" value="Acid phosphatase/Vanadium-dependent haloperoxidase"/>
    <property type="match status" value="1"/>
</dbReference>
<dbReference type="PANTHER" id="PTHR34599:SF2">
    <property type="entry name" value="TRAF-TYPE DOMAIN-CONTAINING PROTEIN"/>
    <property type="match status" value="1"/>
</dbReference>